<reference evidence="1 2" key="1">
    <citation type="submission" date="2016-02" db="EMBL/GenBank/DDBJ databases">
        <title>Genome analysis of coral dinoflagellate symbionts highlights evolutionary adaptations to a symbiotic lifestyle.</title>
        <authorList>
            <person name="Aranda M."/>
            <person name="Li Y."/>
            <person name="Liew Y.J."/>
            <person name="Baumgarten S."/>
            <person name="Simakov O."/>
            <person name="Wilson M."/>
            <person name="Piel J."/>
            <person name="Ashoor H."/>
            <person name="Bougouffa S."/>
            <person name="Bajic V.B."/>
            <person name="Ryu T."/>
            <person name="Ravasi T."/>
            <person name="Bayer T."/>
            <person name="Micklem G."/>
            <person name="Kim H."/>
            <person name="Bhak J."/>
            <person name="Lajeunesse T.C."/>
            <person name="Voolstra C.R."/>
        </authorList>
    </citation>
    <scope>NUCLEOTIDE SEQUENCE [LARGE SCALE GENOMIC DNA]</scope>
    <source>
        <strain evidence="1 2">CCMP2467</strain>
    </source>
</reference>
<accession>A0A1Q9C6K5</accession>
<comment type="caution">
    <text evidence="1">The sequence shown here is derived from an EMBL/GenBank/DDBJ whole genome shotgun (WGS) entry which is preliminary data.</text>
</comment>
<name>A0A1Q9C6K5_SYMMI</name>
<dbReference type="Proteomes" id="UP000186817">
    <property type="component" value="Unassembled WGS sequence"/>
</dbReference>
<dbReference type="AlphaFoldDB" id="A0A1Q9C6K5"/>
<organism evidence="1 2">
    <name type="scientific">Symbiodinium microadriaticum</name>
    <name type="common">Dinoflagellate</name>
    <name type="synonym">Zooxanthella microadriatica</name>
    <dbReference type="NCBI Taxonomy" id="2951"/>
    <lineage>
        <taxon>Eukaryota</taxon>
        <taxon>Sar</taxon>
        <taxon>Alveolata</taxon>
        <taxon>Dinophyceae</taxon>
        <taxon>Suessiales</taxon>
        <taxon>Symbiodiniaceae</taxon>
        <taxon>Symbiodinium</taxon>
    </lineage>
</organism>
<keyword evidence="2" id="KW-1185">Reference proteome</keyword>
<proteinExistence type="predicted"/>
<evidence type="ECO:0000313" key="2">
    <source>
        <dbReference type="Proteomes" id="UP000186817"/>
    </source>
</evidence>
<sequence length="119" mass="12465">MFGKTETPSSAPVAAAAGHSLRVSGSAELGTGIVGFHLEAALPLLVHLIAFNDVYAWGMDVSDTDDVACMLPAKSLPVPAFLQCVFYALPSGCGSHCLPVFLEFAVSRVFAFLAAFIVF</sequence>
<dbReference type="EMBL" id="LSRX01001597">
    <property type="protein sequence ID" value="OLP78549.1"/>
    <property type="molecule type" value="Genomic_DNA"/>
</dbReference>
<protein>
    <submittedName>
        <fullName evidence="1">Uncharacterized protein</fullName>
    </submittedName>
</protein>
<gene>
    <name evidence="1" type="ORF">AK812_SmicGene41263</name>
</gene>
<evidence type="ECO:0000313" key="1">
    <source>
        <dbReference type="EMBL" id="OLP78549.1"/>
    </source>
</evidence>